<proteinExistence type="predicted"/>
<dbReference type="OrthoDB" id="3653265at2"/>
<dbReference type="InterPro" id="IPR036188">
    <property type="entry name" value="FAD/NAD-bd_sf"/>
</dbReference>
<reference evidence="2 3" key="1">
    <citation type="journal article" date="2015" name="Int. J. Syst. Evol. Microbiol.">
        <title>Revisiting Corynebacterium glyciniphilum (ex Kubota et al., 1972) sp. nov., nom. rev., isolated from putrefied banana.</title>
        <authorList>
            <person name="Al-Dilaimi A."/>
            <person name="Bednarz H."/>
            <person name="Lomker A."/>
            <person name="Niehaus K."/>
            <person name="Kalinowski J."/>
            <person name="Ruckert C."/>
        </authorList>
    </citation>
    <scope>NUCLEOTIDE SEQUENCE [LARGE SCALE GENOMIC DNA]</scope>
    <source>
        <strain evidence="2">AJ 3170</strain>
    </source>
</reference>
<evidence type="ECO:0000313" key="3">
    <source>
        <dbReference type="Proteomes" id="UP000023703"/>
    </source>
</evidence>
<dbReference type="KEGG" id="cgy:CGLY_14530"/>
<protein>
    <recommendedName>
        <fullName evidence="1">FAD-dependent urate hydroxylase HpyO/Asp monooxygenase CreE-like FAD/NAD(P)-binding domain-containing protein</fullName>
    </recommendedName>
</protein>
<dbReference type="RefSeq" id="WP_052540315.1">
    <property type="nucleotide sequence ID" value="NZ_CP006842.1"/>
</dbReference>
<dbReference type="InterPro" id="IPR038732">
    <property type="entry name" value="HpyO/CreE_NAD-binding"/>
</dbReference>
<name>X5DXP5_9CORY</name>
<dbReference type="Pfam" id="PF13454">
    <property type="entry name" value="NAD_binding_9"/>
    <property type="match status" value="1"/>
</dbReference>
<dbReference type="HOGENOM" id="CLU_016297_0_0_11"/>
<dbReference type="EMBL" id="CP006842">
    <property type="protein sequence ID" value="AHW65342.1"/>
    <property type="molecule type" value="Genomic_DNA"/>
</dbReference>
<sequence>MSAVPSLPTVVFVGGGPRTTGTLLAIAARLREAGTPPADRALDIHVVDPYPAGPGRIWRSEQPEQVWMNNTSDQMTIYADGDPHVPGALAGPTIADWIGEGGKFIPRRDAAIYLRDAFDKAVAALPPGVTVTEHRAKAVSAARSETPDGSRTIRLDDGTKLHADVTVLAQGYLDVRQDGAAHPGHTPPGYTVDQDFSHLPAGEDVLVRGFGLAFIDLMMMLTEGRGGRFAWEDTPIDSQLIPEYHPSGREPVLWVGSRRGVPYRSKLPDGPPQVTPRYLAEDVLARLPRTSGGVLPDGVLESLLNAEITDAWYVTLAESGVAESGRISLTVDEIHTLVDPWVDGFIAGDRDGAQDLRAKALQILEAAVPDPEDRLDLERLDRPFADREVDGDAVEDAVEDIVVANLRRVASRHFPQDGALYSTLVTAFFAAGSLAAGGALSAADQQYVASLASTFSYVCSGPPPERLANLVALHRAGVVRFLGPDAEFRTLPEGSPHRYASSSVSTSFTDRPVEVAADRLVDARLAPLSADRLTDDLLSGLLAEGEIVVKERGQSAVITVDPDDRVVASDGSVADSLFLIGPTSSSPVIGGFGRPNQATQVFPANDALAATVLDTALTRDASATRSRELRSARS</sequence>
<accession>X5DXP5</accession>
<evidence type="ECO:0000313" key="2">
    <source>
        <dbReference type="EMBL" id="AHW65342.1"/>
    </source>
</evidence>
<dbReference type="AlphaFoldDB" id="X5DXP5"/>
<evidence type="ECO:0000259" key="1">
    <source>
        <dbReference type="Pfam" id="PF13454"/>
    </source>
</evidence>
<dbReference type="SUPFAM" id="SSF51905">
    <property type="entry name" value="FAD/NAD(P)-binding domain"/>
    <property type="match status" value="1"/>
</dbReference>
<dbReference type="STRING" id="1404245.CGLY_14530"/>
<dbReference type="eggNOG" id="COG4529">
    <property type="taxonomic scope" value="Bacteria"/>
</dbReference>
<dbReference type="PANTHER" id="PTHR40254:SF1">
    <property type="entry name" value="BLR0577 PROTEIN"/>
    <property type="match status" value="1"/>
</dbReference>
<feature type="domain" description="FAD-dependent urate hydroxylase HpyO/Asp monooxygenase CreE-like FAD/NAD(P)-binding" evidence="1">
    <location>
        <begin position="11"/>
        <end position="172"/>
    </location>
</feature>
<dbReference type="PANTHER" id="PTHR40254">
    <property type="entry name" value="BLR0577 PROTEIN"/>
    <property type="match status" value="1"/>
</dbReference>
<dbReference type="InterPro" id="IPR052189">
    <property type="entry name" value="L-asp_N-monooxygenase_NS-form"/>
</dbReference>
<dbReference type="Proteomes" id="UP000023703">
    <property type="component" value="Chromosome"/>
</dbReference>
<keyword evidence="3" id="KW-1185">Reference proteome</keyword>
<organism evidence="2 3">
    <name type="scientific">Corynebacterium glyciniphilum AJ 3170</name>
    <dbReference type="NCBI Taxonomy" id="1404245"/>
    <lineage>
        <taxon>Bacteria</taxon>
        <taxon>Bacillati</taxon>
        <taxon>Actinomycetota</taxon>
        <taxon>Actinomycetes</taxon>
        <taxon>Mycobacteriales</taxon>
        <taxon>Corynebacteriaceae</taxon>
        <taxon>Corynebacterium</taxon>
    </lineage>
</organism>
<gene>
    <name evidence="2" type="ORF">CGLY_14530</name>
</gene>